<keyword evidence="2" id="KW-1185">Reference proteome</keyword>
<accession>A0A9E6PH88</accession>
<dbReference type="EMBL" id="CP077093">
    <property type="protein sequence ID" value="QXI26409.1"/>
    <property type="molecule type" value="Genomic_DNA"/>
</dbReference>
<evidence type="ECO:0000313" key="1">
    <source>
        <dbReference type="EMBL" id="QXI26409.1"/>
    </source>
</evidence>
<name>A0A9E6PH88_9PSED</name>
<gene>
    <name evidence="1" type="ORF">HU752_021010</name>
</gene>
<organism evidence="1 2">
    <name type="scientific">Pseudomonas vanderleydeniana</name>
    <dbReference type="NCBI Taxonomy" id="2745495"/>
    <lineage>
        <taxon>Bacteria</taxon>
        <taxon>Pseudomonadati</taxon>
        <taxon>Pseudomonadota</taxon>
        <taxon>Gammaproteobacteria</taxon>
        <taxon>Pseudomonadales</taxon>
        <taxon>Pseudomonadaceae</taxon>
        <taxon>Pseudomonas</taxon>
    </lineage>
</organism>
<sequence length="88" mass="9864">MSAKRVVLTANPDQVTNDLFLSARDQHTGDAVHEEPNSIKQLEEEDRTKLKTLRCSISTGLMDLAQGRFTESSGEQLEPLLTHITDQR</sequence>
<evidence type="ECO:0000313" key="2">
    <source>
        <dbReference type="Proteomes" id="UP000634530"/>
    </source>
</evidence>
<dbReference type="RefSeq" id="WP_186675795.1">
    <property type="nucleotide sequence ID" value="NZ_CP077093.1"/>
</dbReference>
<reference evidence="1 2" key="2">
    <citation type="journal article" date="2021" name="Microorganisms">
        <title>The Ever-Expanding Pseudomonas Genus: Description of 43 New Species and Partition of the Pseudomonas putida Group.</title>
        <authorList>
            <person name="Girard L."/>
            <person name="Lood C."/>
            <person name="Hofte M."/>
            <person name="Vandamme P."/>
            <person name="Rokni-Zadeh H."/>
            <person name="van Noort V."/>
            <person name="Lavigne R."/>
            <person name="De Mot R."/>
        </authorList>
    </citation>
    <scope>NUCLEOTIDE SEQUENCE [LARGE SCALE GENOMIC DNA]</scope>
    <source>
        <strain evidence="1 2">RW8P3</strain>
    </source>
</reference>
<proteinExistence type="predicted"/>
<reference evidence="1 2" key="1">
    <citation type="journal article" date="2020" name="Microorganisms">
        <title>Reliable Identification of Environmental Pseudomonas Isolates Using the rpoD Gene.</title>
        <authorList>
            <consortium name="The Broad Institute Genome Sequencing Platform"/>
            <person name="Girard L."/>
            <person name="Lood C."/>
            <person name="Rokni-Zadeh H."/>
            <person name="van Noort V."/>
            <person name="Lavigne R."/>
            <person name="De Mot R."/>
        </authorList>
    </citation>
    <scope>NUCLEOTIDE SEQUENCE [LARGE SCALE GENOMIC DNA]</scope>
    <source>
        <strain evidence="1 2">RW8P3</strain>
    </source>
</reference>
<protein>
    <submittedName>
        <fullName evidence="1">Type II toxin-antitoxin system ParD family antitoxin</fullName>
    </submittedName>
</protein>
<dbReference type="AlphaFoldDB" id="A0A9E6PH88"/>
<dbReference type="Proteomes" id="UP000634530">
    <property type="component" value="Chromosome"/>
</dbReference>
<dbReference type="KEGG" id="pvw:HU752_021010"/>